<dbReference type="EMBL" id="JAPQKH010000007">
    <property type="protein sequence ID" value="KAJ5088381.1"/>
    <property type="molecule type" value="Genomic_DNA"/>
</dbReference>
<comment type="caution">
    <text evidence="1">The sequence shown here is derived from an EMBL/GenBank/DDBJ whole genome shotgun (WGS) entry which is preliminary data.</text>
</comment>
<keyword evidence="2" id="KW-1185">Reference proteome</keyword>
<dbReference type="Proteomes" id="UP001149165">
    <property type="component" value="Unassembled WGS sequence"/>
</dbReference>
<evidence type="ECO:0000313" key="1">
    <source>
        <dbReference type="EMBL" id="KAJ5088381.1"/>
    </source>
</evidence>
<gene>
    <name evidence="1" type="ORF">N7456_011997</name>
</gene>
<accession>A0A9W9K0P7</accession>
<evidence type="ECO:0000313" key="2">
    <source>
        <dbReference type="Proteomes" id="UP001149165"/>
    </source>
</evidence>
<proteinExistence type="predicted"/>
<name>A0A9W9K0P7_9EURO</name>
<protein>
    <submittedName>
        <fullName evidence="1">Uncharacterized protein</fullName>
    </submittedName>
</protein>
<reference evidence="1" key="2">
    <citation type="journal article" date="2023" name="IMA Fungus">
        <title>Comparative genomic study of the Penicillium genus elucidates a diverse pangenome and 15 lateral gene transfer events.</title>
        <authorList>
            <person name="Petersen C."/>
            <person name="Sorensen T."/>
            <person name="Nielsen M.R."/>
            <person name="Sondergaard T.E."/>
            <person name="Sorensen J.L."/>
            <person name="Fitzpatrick D.A."/>
            <person name="Frisvad J.C."/>
            <person name="Nielsen K.L."/>
        </authorList>
    </citation>
    <scope>NUCLEOTIDE SEQUENCE</scope>
    <source>
        <strain evidence="1">IBT 30069</strain>
    </source>
</reference>
<sequence length="149" mass="16175">MSIKEDTSAIVTAARKFMGEYSAVVISGNSSEDKADVSAKMATYYKAPLAFLAGGNVGHMADQSQFAPLIKSVLDKAASISPAPLVFHDMEVKAVAEKSAIVWLHFSMLDIQVSNVYFIRMNEGGEVYCEGGIFDGENFLTAQLEKMHQ</sequence>
<dbReference type="AlphaFoldDB" id="A0A9W9K0P7"/>
<reference evidence="1" key="1">
    <citation type="submission" date="2022-11" db="EMBL/GenBank/DDBJ databases">
        <authorList>
            <person name="Petersen C."/>
        </authorList>
    </citation>
    <scope>NUCLEOTIDE SEQUENCE</scope>
    <source>
        <strain evidence="1">IBT 30069</strain>
    </source>
</reference>
<dbReference type="OrthoDB" id="3014656at2759"/>
<organism evidence="1 2">
    <name type="scientific">Penicillium angulare</name>
    <dbReference type="NCBI Taxonomy" id="116970"/>
    <lineage>
        <taxon>Eukaryota</taxon>
        <taxon>Fungi</taxon>
        <taxon>Dikarya</taxon>
        <taxon>Ascomycota</taxon>
        <taxon>Pezizomycotina</taxon>
        <taxon>Eurotiomycetes</taxon>
        <taxon>Eurotiomycetidae</taxon>
        <taxon>Eurotiales</taxon>
        <taxon>Aspergillaceae</taxon>
        <taxon>Penicillium</taxon>
    </lineage>
</organism>